<proteinExistence type="predicted"/>
<dbReference type="Proteomes" id="UP000828251">
    <property type="component" value="Unassembled WGS sequence"/>
</dbReference>
<dbReference type="AlphaFoldDB" id="A0A9D3WJC2"/>
<protein>
    <submittedName>
        <fullName evidence="1">Uncharacterized protein</fullName>
    </submittedName>
</protein>
<reference evidence="1 2" key="1">
    <citation type="journal article" date="2021" name="Plant Biotechnol. J.">
        <title>Multi-omics assisted identification of the key and species-specific regulatory components of drought-tolerant mechanisms in Gossypium stocksii.</title>
        <authorList>
            <person name="Yu D."/>
            <person name="Ke L."/>
            <person name="Zhang D."/>
            <person name="Wu Y."/>
            <person name="Sun Y."/>
            <person name="Mei J."/>
            <person name="Sun J."/>
            <person name="Sun Y."/>
        </authorList>
    </citation>
    <scope>NUCLEOTIDE SEQUENCE [LARGE SCALE GENOMIC DNA]</scope>
    <source>
        <strain evidence="2">cv. E1</strain>
        <tissue evidence="1">Leaf</tissue>
    </source>
</reference>
<evidence type="ECO:0000313" key="1">
    <source>
        <dbReference type="EMBL" id="KAH1129578.1"/>
    </source>
</evidence>
<accession>A0A9D3WJC2</accession>
<organism evidence="1 2">
    <name type="scientific">Gossypium stocksii</name>
    <dbReference type="NCBI Taxonomy" id="47602"/>
    <lineage>
        <taxon>Eukaryota</taxon>
        <taxon>Viridiplantae</taxon>
        <taxon>Streptophyta</taxon>
        <taxon>Embryophyta</taxon>
        <taxon>Tracheophyta</taxon>
        <taxon>Spermatophyta</taxon>
        <taxon>Magnoliopsida</taxon>
        <taxon>eudicotyledons</taxon>
        <taxon>Gunneridae</taxon>
        <taxon>Pentapetalae</taxon>
        <taxon>rosids</taxon>
        <taxon>malvids</taxon>
        <taxon>Malvales</taxon>
        <taxon>Malvaceae</taxon>
        <taxon>Malvoideae</taxon>
        <taxon>Gossypium</taxon>
    </lineage>
</organism>
<evidence type="ECO:0000313" key="2">
    <source>
        <dbReference type="Proteomes" id="UP000828251"/>
    </source>
</evidence>
<gene>
    <name evidence="1" type="ORF">J1N35_000956</name>
</gene>
<dbReference type="EMBL" id="JAIQCV010000001">
    <property type="protein sequence ID" value="KAH1129578.1"/>
    <property type="molecule type" value="Genomic_DNA"/>
</dbReference>
<keyword evidence="2" id="KW-1185">Reference proteome</keyword>
<comment type="caution">
    <text evidence="1">The sequence shown here is derived from an EMBL/GenBank/DDBJ whole genome shotgun (WGS) entry which is preliminary data.</text>
</comment>
<sequence>MEPLPLKPILGKSSSRVADTFNLHSYLKVSTIVDARGLSCGERLFRWSKCDAHFELTMVTVSK</sequence>
<name>A0A9D3WJC2_9ROSI</name>